<gene>
    <name evidence="1" type="ORF">NFI95_01660</name>
</gene>
<protein>
    <submittedName>
        <fullName evidence="1">Uncharacterized protein</fullName>
    </submittedName>
</protein>
<dbReference type="Proteomes" id="UP001524587">
    <property type="component" value="Unassembled WGS sequence"/>
</dbReference>
<comment type="caution">
    <text evidence="1">The sequence shown here is derived from an EMBL/GenBank/DDBJ whole genome shotgun (WGS) entry which is preliminary data.</text>
</comment>
<sequence length="55" mass="6186">MAQAPTHERHGVIVQHAFGQYPEAAFVEDPAEIEALRRAGQSWRLQEAVLIEMAE</sequence>
<evidence type="ECO:0000313" key="2">
    <source>
        <dbReference type="Proteomes" id="UP001524587"/>
    </source>
</evidence>
<accession>A0ABT1W4H1</accession>
<reference evidence="1 2" key="1">
    <citation type="submission" date="2022-06" db="EMBL/GenBank/DDBJ databases">
        <title>Endosaccharibacter gen. nov., sp. nov., endophytic bacteria isolated from sugarcane.</title>
        <authorList>
            <person name="Pitiwittayakul N."/>
            <person name="Yukphan P."/>
            <person name="Charoenyingcharoen P."/>
            <person name="Tanasupawat S."/>
        </authorList>
    </citation>
    <scope>NUCLEOTIDE SEQUENCE [LARGE SCALE GENOMIC DNA]</scope>
    <source>
        <strain evidence="1 2">KSS8</strain>
    </source>
</reference>
<keyword evidence="2" id="KW-1185">Reference proteome</keyword>
<proteinExistence type="predicted"/>
<dbReference type="EMBL" id="JAMSKV010000001">
    <property type="protein sequence ID" value="MCQ8277157.1"/>
    <property type="molecule type" value="Genomic_DNA"/>
</dbReference>
<evidence type="ECO:0000313" key="1">
    <source>
        <dbReference type="EMBL" id="MCQ8277157.1"/>
    </source>
</evidence>
<dbReference type="RefSeq" id="WP_422862596.1">
    <property type="nucleotide sequence ID" value="NZ_JAMSKV010000001.1"/>
</dbReference>
<name>A0ABT1W4H1_9PROT</name>
<organism evidence="1 2">
    <name type="scientific">Endosaccharibacter trunci</name>
    <dbReference type="NCBI Taxonomy" id="2812733"/>
    <lineage>
        <taxon>Bacteria</taxon>
        <taxon>Pseudomonadati</taxon>
        <taxon>Pseudomonadota</taxon>
        <taxon>Alphaproteobacteria</taxon>
        <taxon>Acetobacterales</taxon>
        <taxon>Acetobacteraceae</taxon>
        <taxon>Endosaccharibacter</taxon>
    </lineage>
</organism>